<sequence length="109" mass="12599">MVKQISLDTWSVHHLQDLLEKTKNIISQTNVPVVLYRETLEESDDAYEEIVCTLGQDHIVEQVIISGGMVVPEIKQQLVFTIDEFPDRLLNKSKDLFAEVVEQLEEQFQ</sequence>
<name>A0A075FSB0_9ARCH</name>
<evidence type="ECO:0000313" key="1">
    <source>
        <dbReference type="EMBL" id="AIE94535.1"/>
    </source>
</evidence>
<organism evidence="1">
    <name type="scientific">uncultured marine thaumarchaeote AD1000_46_F05</name>
    <dbReference type="NCBI Taxonomy" id="1455921"/>
    <lineage>
        <taxon>Archaea</taxon>
        <taxon>Nitrososphaerota</taxon>
        <taxon>environmental samples</taxon>
    </lineage>
</organism>
<accession>A0A075FSB0</accession>
<reference evidence="1" key="1">
    <citation type="journal article" date="2014" name="Genome Biol. Evol.">
        <title>Pangenome evidence for extensive interdomain horizontal transfer affecting lineage core and shell genes in uncultured planktonic thaumarchaeota and euryarchaeota.</title>
        <authorList>
            <person name="Deschamps P."/>
            <person name="Zivanovic Y."/>
            <person name="Moreira D."/>
            <person name="Rodriguez-Valera F."/>
            <person name="Lopez-Garcia P."/>
        </authorList>
    </citation>
    <scope>NUCLEOTIDE SEQUENCE</scope>
</reference>
<dbReference type="AlphaFoldDB" id="A0A075FSB0"/>
<dbReference type="EMBL" id="KF900423">
    <property type="protein sequence ID" value="AIE94535.1"/>
    <property type="molecule type" value="Genomic_DNA"/>
</dbReference>
<proteinExistence type="predicted"/>
<protein>
    <submittedName>
        <fullName evidence="1">Uncharacterized protein</fullName>
    </submittedName>
</protein>